<dbReference type="GO" id="GO:0006302">
    <property type="term" value="P:double-strand break repair"/>
    <property type="evidence" value="ECO:0007669"/>
    <property type="project" value="TreeGrafter"/>
</dbReference>
<dbReference type="InterPro" id="IPR042242">
    <property type="entry name" value="RecO_C"/>
</dbReference>
<protein>
    <recommendedName>
        <fullName evidence="2">DNA repair protein RecO</fullName>
    </recommendedName>
</protein>
<organism evidence="1">
    <name type="scientific">marine metagenome</name>
    <dbReference type="NCBI Taxonomy" id="408172"/>
    <lineage>
        <taxon>unclassified sequences</taxon>
        <taxon>metagenomes</taxon>
        <taxon>ecological metagenomes</taxon>
    </lineage>
</organism>
<dbReference type="SUPFAM" id="SSF57863">
    <property type="entry name" value="ArfGap/RecO-like zinc finger"/>
    <property type="match status" value="1"/>
</dbReference>
<dbReference type="InterPro" id="IPR003717">
    <property type="entry name" value="RecO"/>
</dbReference>
<reference evidence="1" key="1">
    <citation type="submission" date="2018-05" db="EMBL/GenBank/DDBJ databases">
        <authorList>
            <person name="Lanie J.A."/>
            <person name="Ng W.-L."/>
            <person name="Kazmierczak K.M."/>
            <person name="Andrzejewski T.M."/>
            <person name="Davidsen T.M."/>
            <person name="Wayne K.J."/>
            <person name="Tettelin H."/>
            <person name="Glass J.I."/>
            <person name="Rusch D."/>
            <person name="Podicherti R."/>
            <person name="Tsui H.-C.T."/>
            <person name="Winkler M.E."/>
        </authorList>
    </citation>
    <scope>NUCLEOTIDE SEQUENCE</scope>
</reference>
<dbReference type="Gene3D" id="1.20.1440.120">
    <property type="entry name" value="Recombination protein O, C-terminal domain"/>
    <property type="match status" value="1"/>
</dbReference>
<evidence type="ECO:0008006" key="2">
    <source>
        <dbReference type="Google" id="ProtNLM"/>
    </source>
</evidence>
<accession>A0A382HNB2</accession>
<name>A0A382HNB2_9ZZZZ</name>
<proteinExistence type="predicted"/>
<dbReference type="PANTHER" id="PTHR33991:SF1">
    <property type="entry name" value="DNA REPAIR PROTEIN RECO"/>
    <property type="match status" value="1"/>
</dbReference>
<gene>
    <name evidence="1" type="ORF">METZ01_LOCUS241446</name>
</gene>
<dbReference type="Pfam" id="PF02565">
    <property type="entry name" value="RecO_C"/>
    <property type="match status" value="1"/>
</dbReference>
<dbReference type="GO" id="GO:0006310">
    <property type="term" value="P:DNA recombination"/>
    <property type="evidence" value="ECO:0007669"/>
    <property type="project" value="InterPro"/>
</dbReference>
<dbReference type="GO" id="GO:0043590">
    <property type="term" value="C:bacterial nucleoid"/>
    <property type="evidence" value="ECO:0007669"/>
    <property type="project" value="TreeGrafter"/>
</dbReference>
<dbReference type="PANTHER" id="PTHR33991">
    <property type="entry name" value="DNA REPAIR PROTEIN RECO"/>
    <property type="match status" value="1"/>
</dbReference>
<sequence length="181" mass="19879">MISWSGRGDLVTLRTVECSTTVSDLGGTSLMAGFYVNELVLALLRRSDPYSELFAHYTATLASLAVAADDVEAVLRRFEMSLLREVGYGLSLNQDSVNNVDLSPAQRYEYRIERGPVPVDASCTSEMIFTGAELLAIGQGNFCEQTTLSSAKRLLRNVLDHHLGGRQLKTRGVFAAMKRRA</sequence>
<dbReference type="EMBL" id="UINC01062205">
    <property type="protein sequence ID" value="SVB88592.1"/>
    <property type="molecule type" value="Genomic_DNA"/>
</dbReference>
<dbReference type="InterPro" id="IPR037278">
    <property type="entry name" value="ARFGAP/RecO"/>
</dbReference>
<evidence type="ECO:0000313" key="1">
    <source>
        <dbReference type="EMBL" id="SVB88592.1"/>
    </source>
</evidence>
<dbReference type="AlphaFoldDB" id="A0A382HNB2"/>